<proteinExistence type="predicted"/>
<evidence type="ECO:0000256" key="1">
    <source>
        <dbReference type="SAM" id="MobiDB-lite"/>
    </source>
</evidence>
<feature type="compositionally biased region" description="Polar residues" evidence="1">
    <location>
        <begin position="68"/>
        <end position="81"/>
    </location>
</feature>
<dbReference type="AlphaFoldDB" id="X0B5K1"/>
<organism evidence="3 4">
    <name type="scientific">Fusarium oxysporum f. sp. raphani 54005</name>
    <dbReference type="NCBI Taxonomy" id="1089458"/>
    <lineage>
        <taxon>Eukaryota</taxon>
        <taxon>Fungi</taxon>
        <taxon>Dikarya</taxon>
        <taxon>Ascomycota</taxon>
        <taxon>Pezizomycotina</taxon>
        <taxon>Sordariomycetes</taxon>
        <taxon>Hypocreomycetidae</taxon>
        <taxon>Hypocreales</taxon>
        <taxon>Nectriaceae</taxon>
        <taxon>Fusarium</taxon>
        <taxon>Fusarium oxysporum species complex</taxon>
    </lineage>
</organism>
<evidence type="ECO:0000313" key="4">
    <source>
        <dbReference type="Proteomes" id="UP000030663"/>
    </source>
</evidence>
<dbReference type="EMBL" id="JH658649">
    <property type="protein sequence ID" value="EXK77041.1"/>
    <property type="molecule type" value="Genomic_DNA"/>
</dbReference>
<gene>
    <name evidence="3" type="ORF">FOQG_18240</name>
</gene>
<reference evidence="3 4" key="1">
    <citation type="submission" date="2011-11" db="EMBL/GenBank/DDBJ databases">
        <title>The Genome Sequence of Fusarium oxysporum PHW815.</title>
        <authorList>
            <consortium name="The Broad Institute Genome Sequencing Platform"/>
            <person name="Ma L.-J."/>
            <person name="Gale L.R."/>
            <person name="Schwartz D.C."/>
            <person name="Zhou S."/>
            <person name="Corby-Kistler H."/>
            <person name="Young S.K."/>
            <person name="Zeng Q."/>
            <person name="Gargeya S."/>
            <person name="Fitzgerald M."/>
            <person name="Haas B."/>
            <person name="Abouelleil A."/>
            <person name="Alvarado L."/>
            <person name="Arachchi H.M."/>
            <person name="Berlin A."/>
            <person name="Brown A."/>
            <person name="Chapman S.B."/>
            <person name="Chen Z."/>
            <person name="Dunbar C."/>
            <person name="Freedman E."/>
            <person name="Gearin G."/>
            <person name="Goldberg J."/>
            <person name="Griggs A."/>
            <person name="Gujja S."/>
            <person name="Heiman D."/>
            <person name="Howarth C."/>
            <person name="Larson L."/>
            <person name="Lui A."/>
            <person name="MacDonald P.J.P."/>
            <person name="Montmayeur A."/>
            <person name="Murphy C."/>
            <person name="Neiman D."/>
            <person name="Pearson M."/>
            <person name="Priest M."/>
            <person name="Roberts A."/>
            <person name="Saif S."/>
            <person name="Shea T."/>
            <person name="Shenoy N."/>
            <person name="Sisk P."/>
            <person name="Stolte C."/>
            <person name="Sykes S."/>
            <person name="Wortman J."/>
            <person name="Nusbaum C."/>
            <person name="Birren B."/>
        </authorList>
    </citation>
    <scope>NUCLEOTIDE SEQUENCE [LARGE SCALE GENOMIC DNA]</scope>
    <source>
        <strain evidence="3 4">54005</strain>
    </source>
</reference>
<keyword evidence="4" id="KW-1185">Reference proteome</keyword>
<accession>X0B5K1</accession>
<feature type="region of interest" description="Disordered" evidence="1">
    <location>
        <begin position="59"/>
        <end position="101"/>
    </location>
</feature>
<sequence>MKAKPWGEHKDIIVQLYCNERRTLKDVRSIMREHHSFDASARSYNNHFRKWKIRKYNCKKRNHKPRMSPTSKASVSGSRSPPNVPVKEEVSETLSFTTSRRQSSPYRLPLAEMGRTGYPDYKWPQWTRPDETMLDNLYTPTQIMLPPITAFRQENDSTTGARHLQSLSDIYFTQLCDLNGPCHM</sequence>
<evidence type="ECO:0000313" key="3">
    <source>
        <dbReference type="EMBL" id="EXK77041.1"/>
    </source>
</evidence>
<name>X0B5K1_FUSOX</name>
<dbReference type="Pfam" id="PF14420">
    <property type="entry name" value="Clr5"/>
    <property type="match status" value="1"/>
</dbReference>
<dbReference type="PANTHER" id="PTHR38788:SF3">
    <property type="entry name" value="CLR5 DOMAIN-CONTAINING PROTEIN"/>
    <property type="match status" value="1"/>
</dbReference>
<evidence type="ECO:0000259" key="2">
    <source>
        <dbReference type="Pfam" id="PF14420"/>
    </source>
</evidence>
<protein>
    <recommendedName>
        <fullName evidence="2">Clr5 domain-containing protein</fullName>
    </recommendedName>
</protein>
<dbReference type="PANTHER" id="PTHR38788">
    <property type="entry name" value="CLR5 DOMAIN-CONTAINING PROTEIN"/>
    <property type="match status" value="1"/>
</dbReference>
<feature type="compositionally biased region" description="Polar residues" evidence="1">
    <location>
        <begin position="92"/>
        <end position="101"/>
    </location>
</feature>
<feature type="domain" description="Clr5" evidence="2">
    <location>
        <begin position="3"/>
        <end position="55"/>
    </location>
</feature>
<dbReference type="OrthoDB" id="4115389at2759"/>
<dbReference type="Proteomes" id="UP000030663">
    <property type="component" value="Unassembled WGS sequence"/>
</dbReference>
<dbReference type="InterPro" id="IPR025676">
    <property type="entry name" value="Clr5_dom"/>
</dbReference>
<dbReference type="HOGENOM" id="CLU_1468221_0_0_1"/>